<dbReference type="OrthoDB" id="10004850at2"/>
<name>A0A0L6TYY3_9FIRM</name>
<keyword evidence="2" id="KW-1185">Reference proteome</keyword>
<dbReference type="EMBL" id="LGYO01000029">
    <property type="protein sequence ID" value="KNZ41453.1"/>
    <property type="molecule type" value="Genomic_DNA"/>
</dbReference>
<organism evidence="1 2">
    <name type="scientific">Acetobacterium bakii</name>
    <dbReference type="NCBI Taxonomy" id="52689"/>
    <lineage>
        <taxon>Bacteria</taxon>
        <taxon>Bacillati</taxon>
        <taxon>Bacillota</taxon>
        <taxon>Clostridia</taxon>
        <taxon>Eubacteriales</taxon>
        <taxon>Eubacteriaceae</taxon>
        <taxon>Acetobacterium</taxon>
    </lineage>
</organism>
<accession>A0A0L6TYY3</accession>
<dbReference type="Proteomes" id="UP000036873">
    <property type="component" value="Unassembled WGS sequence"/>
</dbReference>
<comment type="caution">
    <text evidence="1">The sequence shown here is derived from an EMBL/GenBank/DDBJ whole genome shotgun (WGS) entry which is preliminary data.</text>
</comment>
<protein>
    <submittedName>
        <fullName evidence="1">Uncharacterized protein</fullName>
    </submittedName>
</protein>
<reference evidence="2" key="1">
    <citation type="submission" date="2015-07" db="EMBL/GenBank/DDBJ databases">
        <title>Draft genome sequence of Acetobacterium bakii DSM 8293, a potential psychrophilic chemical producer through syngas fermentation.</title>
        <authorList>
            <person name="Song Y."/>
            <person name="Hwang S."/>
            <person name="Cho B.-K."/>
        </authorList>
    </citation>
    <scope>NUCLEOTIDE SEQUENCE [LARGE SCALE GENOMIC DNA]</scope>
    <source>
        <strain evidence="2">DSM 8239</strain>
    </source>
</reference>
<dbReference type="RefSeq" id="WP_050740613.1">
    <property type="nucleotide sequence ID" value="NZ_LGYO01000029.1"/>
</dbReference>
<dbReference type="AlphaFoldDB" id="A0A0L6TYY3"/>
<sequence length="136" mass="16259">MQKTTDEKNRRKELLEGYQCICLLIEYKSRDLERWMNDATRMANLFKKMPGSENNKILTLYLEICDGLNNNIKELVKDKCIVNYVIENINDCDVEYVMKLKYIDALSWTEISNKTKKPTEHYQELHKIWLRILGYS</sequence>
<gene>
    <name evidence="1" type="ORF">AKG39_11835</name>
</gene>
<evidence type="ECO:0000313" key="2">
    <source>
        <dbReference type="Proteomes" id="UP000036873"/>
    </source>
</evidence>
<dbReference type="STRING" id="52689.AKG39_11835"/>
<evidence type="ECO:0000313" key="1">
    <source>
        <dbReference type="EMBL" id="KNZ41453.1"/>
    </source>
</evidence>
<proteinExistence type="predicted"/>